<comment type="caution">
    <text evidence="2">The sequence shown here is derived from an EMBL/GenBank/DDBJ whole genome shotgun (WGS) entry which is preliminary data.</text>
</comment>
<feature type="compositionally biased region" description="Basic and acidic residues" evidence="1">
    <location>
        <begin position="29"/>
        <end position="39"/>
    </location>
</feature>
<feature type="compositionally biased region" description="Polar residues" evidence="1">
    <location>
        <begin position="44"/>
        <end position="53"/>
    </location>
</feature>
<dbReference type="AlphaFoldDB" id="A0AAD7HBR5"/>
<gene>
    <name evidence="2" type="ORF">B0H16DRAFT_1476271</name>
</gene>
<dbReference type="Proteomes" id="UP001215598">
    <property type="component" value="Unassembled WGS sequence"/>
</dbReference>
<feature type="region of interest" description="Disordered" evidence="1">
    <location>
        <begin position="20"/>
        <end position="79"/>
    </location>
</feature>
<organism evidence="2 3">
    <name type="scientific">Mycena metata</name>
    <dbReference type="NCBI Taxonomy" id="1033252"/>
    <lineage>
        <taxon>Eukaryota</taxon>
        <taxon>Fungi</taxon>
        <taxon>Dikarya</taxon>
        <taxon>Basidiomycota</taxon>
        <taxon>Agaricomycotina</taxon>
        <taxon>Agaricomycetes</taxon>
        <taxon>Agaricomycetidae</taxon>
        <taxon>Agaricales</taxon>
        <taxon>Marasmiineae</taxon>
        <taxon>Mycenaceae</taxon>
        <taxon>Mycena</taxon>
    </lineage>
</organism>
<name>A0AAD7HBR5_9AGAR</name>
<sequence>MHTDTKNRWAFFSNGSRARVHSLTNEGDDNGREREEQGRVRRTPAQTLSGSRGSTRRELVGAGRKPPTSSPSLSSSSSTPPVAVVYAAVPATSAMMQHGTILAPPQVRCANNSDSVWAAVGMCTGSLLHRYPRIMCIYSQFTTFHPYLAASFLKFLIRFLYLHS</sequence>
<accession>A0AAD7HBR5</accession>
<keyword evidence="3" id="KW-1185">Reference proteome</keyword>
<reference evidence="2" key="1">
    <citation type="submission" date="2023-03" db="EMBL/GenBank/DDBJ databases">
        <title>Massive genome expansion in bonnet fungi (Mycena s.s.) driven by repeated elements and novel gene families across ecological guilds.</title>
        <authorList>
            <consortium name="Lawrence Berkeley National Laboratory"/>
            <person name="Harder C.B."/>
            <person name="Miyauchi S."/>
            <person name="Viragh M."/>
            <person name="Kuo A."/>
            <person name="Thoen E."/>
            <person name="Andreopoulos B."/>
            <person name="Lu D."/>
            <person name="Skrede I."/>
            <person name="Drula E."/>
            <person name="Henrissat B."/>
            <person name="Morin E."/>
            <person name="Kohler A."/>
            <person name="Barry K."/>
            <person name="LaButti K."/>
            <person name="Morin E."/>
            <person name="Salamov A."/>
            <person name="Lipzen A."/>
            <person name="Mereny Z."/>
            <person name="Hegedus B."/>
            <person name="Baldrian P."/>
            <person name="Stursova M."/>
            <person name="Weitz H."/>
            <person name="Taylor A."/>
            <person name="Grigoriev I.V."/>
            <person name="Nagy L.G."/>
            <person name="Martin F."/>
            <person name="Kauserud H."/>
        </authorList>
    </citation>
    <scope>NUCLEOTIDE SEQUENCE</scope>
    <source>
        <strain evidence="2">CBHHK182m</strain>
    </source>
</reference>
<feature type="compositionally biased region" description="Low complexity" evidence="1">
    <location>
        <begin position="66"/>
        <end position="79"/>
    </location>
</feature>
<evidence type="ECO:0000256" key="1">
    <source>
        <dbReference type="SAM" id="MobiDB-lite"/>
    </source>
</evidence>
<evidence type="ECO:0000313" key="2">
    <source>
        <dbReference type="EMBL" id="KAJ7717142.1"/>
    </source>
</evidence>
<dbReference type="EMBL" id="JARKIB010000281">
    <property type="protein sequence ID" value="KAJ7717142.1"/>
    <property type="molecule type" value="Genomic_DNA"/>
</dbReference>
<evidence type="ECO:0000313" key="3">
    <source>
        <dbReference type="Proteomes" id="UP001215598"/>
    </source>
</evidence>
<protein>
    <submittedName>
        <fullName evidence="2">Uncharacterized protein</fullName>
    </submittedName>
</protein>
<proteinExistence type="predicted"/>